<dbReference type="EMBL" id="CH476623">
    <property type="protein sequence ID" value="EDN99897.1"/>
    <property type="molecule type" value="Genomic_DNA"/>
</dbReference>
<sequence>MPTKVTVNPNHSNTFFLLQGMQSTETERGKVGYDDNDVGLERGVYAVDGFVRVGIMEWIGDLGLMIEWIDIVL</sequence>
<dbReference type="KEGG" id="ssl:SS1G_02755"/>
<dbReference type="Proteomes" id="UP000001312">
    <property type="component" value="Unassembled WGS sequence"/>
</dbReference>
<dbReference type="GeneID" id="5492818"/>
<dbReference type="HOGENOM" id="CLU_2706326_0_0_1"/>
<organism evidence="1 2">
    <name type="scientific">Sclerotinia sclerotiorum (strain ATCC 18683 / 1980 / Ss-1)</name>
    <name type="common">White mold</name>
    <name type="synonym">Whetzelinia sclerotiorum</name>
    <dbReference type="NCBI Taxonomy" id="665079"/>
    <lineage>
        <taxon>Eukaryota</taxon>
        <taxon>Fungi</taxon>
        <taxon>Dikarya</taxon>
        <taxon>Ascomycota</taxon>
        <taxon>Pezizomycotina</taxon>
        <taxon>Leotiomycetes</taxon>
        <taxon>Helotiales</taxon>
        <taxon>Sclerotiniaceae</taxon>
        <taxon>Sclerotinia</taxon>
    </lineage>
</organism>
<protein>
    <submittedName>
        <fullName evidence="1">Uncharacterized protein</fullName>
    </submittedName>
</protein>
<gene>
    <name evidence="1" type="ORF">SS1G_02755</name>
</gene>
<proteinExistence type="predicted"/>
<reference evidence="2" key="1">
    <citation type="journal article" date="2011" name="PLoS Genet.">
        <title>Genomic analysis of the necrotrophic fungal pathogens Sclerotinia sclerotiorum and Botrytis cinerea.</title>
        <authorList>
            <person name="Amselem J."/>
            <person name="Cuomo C.A."/>
            <person name="van Kan J.A."/>
            <person name="Viaud M."/>
            <person name="Benito E.P."/>
            <person name="Couloux A."/>
            <person name="Coutinho P.M."/>
            <person name="de Vries R.P."/>
            <person name="Dyer P.S."/>
            <person name="Fillinger S."/>
            <person name="Fournier E."/>
            <person name="Gout L."/>
            <person name="Hahn M."/>
            <person name="Kohn L."/>
            <person name="Lapalu N."/>
            <person name="Plummer K.M."/>
            <person name="Pradier J.M."/>
            <person name="Quevillon E."/>
            <person name="Sharon A."/>
            <person name="Simon A."/>
            <person name="ten Have A."/>
            <person name="Tudzynski B."/>
            <person name="Tudzynski P."/>
            <person name="Wincker P."/>
            <person name="Andrew M."/>
            <person name="Anthouard V."/>
            <person name="Beever R.E."/>
            <person name="Beffa R."/>
            <person name="Benoit I."/>
            <person name="Bouzid O."/>
            <person name="Brault B."/>
            <person name="Chen Z."/>
            <person name="Choquer M."/>
            <person name="Collemare J."/>
            <person name="Cotton P."/>
            <person name="Danchin E.G."/>
            <person name="Da Silva C."/>
            <person name="Gautier A."/>
            <person name="Giraud C."/>
            <person name="Giraud T."/>
            <person name="Gonzalez C."/>
            <person name="Grossetete S."/>
            <person name="Guldener U."/>
            <person name="Henrissat B."/>
            <person name="Howlett B.J."/>
            <person name="Kodira C."/>
            <person name="Kretschmer M."/>
            <person name="Lappartient A."/>
            <person name="Leroch M."/>
            <person name="Levis C."/>
            <person name="Mauceli E."/>
            <person name="Neuveglise C."/>
            <person name="Oeser B."/>
            <person name="Pearson M."/>
            <person name="Poulain J."/>
            <person name="Poussereau N."/>
            <person name="Quesneville H."/>
            <person name="Rascle C."/>
            <person name="Schumacher J."/>
            <person name="Segurens B."/>
            <person name="Sexton A."/>
            <person name="Silva E."/>
            <person name="Sirven C."/>
            <person name="Soanes D.M."/>
            <person name="Talbot N.J."/>
            <person name="Templeton M."/>
            <person name="Yandava C."/>
            <person name="Yarden O."/>
            <person name="Zeng Q."/>
            <person name="Rollins J.A."/>
            <person name="Lebrun M.H."/>
            <person name="Dickman M."/>
        </authorList>
    </citation>
    <scope>NUCLEOTIDE SEQUENCE [LARGE SCALE GENOMIC DNA]</scope>
    <source>
        <strain evidence="2">ATCC 18683 / 1980 / Ss-1</strain>
    </source>
</reference>
<dbReference type="AlphaFoldDB" id="A7EBR9"/>
<accession>A7EBR9</accession>
<name>A7EBR9_SCLS1</name>
<dbReference type="InParanoid" id="A7EBR9"/>
<dbReference type="RefSeq" id="XP_001596535.1">
    <property type="nucleotide sequence ID" value="XM_001596485.1"/>
</dbReference>
<keyword evidence="2" id="KW-1185">Reference proteome</keyword>
<evidence type="ECO:0000313" key="2">
    <source>
        <dbReference type="Proteomes" id="UP000001312"/>
    </source>
</evidence>
<evidence type="ECO:0000313" key="1">
    <source>
        <dbReference type="EMBL" id="EDN99897.1"/>
    </source>
</evidence>